<evidence type="ECO:0000259" key="2">
    <source>
        <dbReference type="Pfam" id="PF26353"/>
    </source>
</evidence>
<dbReference type="Pfam" id="PF26353">
    <property type="entry name" value="YhfM"/>
    <property type="match status" value="1"/>
</dbReference>
<name>A0A919WE28_9BACI</name>
<keyword evidence="4" id="KW-1185">Reference proteome</keyword>
<evidence type="ECO:0000256" key="1">
    <source>
        <dbReference type="SAM" id="SignalP"/>
    </source>
</evidence>
<sequence length="134" mass="15342">MRKWEILFAMLLIFPVLNGCASSSTQNENKEIDKIILTSFSDKSHEVTVNKPDVYKLQAFLNSNKKMEGIINMTAPDYIVSAIYKDNREDKYHLWVGNKEETSAISEIDNTESLYTLSSEATQKIQELMKANEN</sequence>
<proteinExistence type="predicted"/>
<reference evidence="3" key="1">
    <citation type="submission" date="2021-03" db="EMBL/GenBank/DDBJ databases">
        <title>Antimicrobial resistance genes in bacteria isolated from Japanese honey, and their potential for conferring macrolide and lincosamide resistance in the American foulbrood pathogen Paenibacillus larvae.</title>
        <authorList>
            <person name="Okamoto M."/>
            <person name="Kumagai M."/>
            <person name="Kanamori H."/>
            <person name="Takamatsu D."/>
        </authorList>
    </citation>
    <scope>NUCLEOTIDE SEQUENCE</scope>
    <source>
        <strain evidence="3">J27TS8</strain>
    </source>
</reference>
<feature type="domain" description="YhfM-like" evidence="2">
    <location>
        <begin position="29"/>
        <end position="132"/>
    </location>
</feature>
<dbReference type="InterPro" id="IPR058780">
    <property type="entry name" value="YhfM-like_dom"/>
</dbReference>
<feature type="signal peptide" evidence="1">
    <location>
        <begin position="1"/>
        <end position="21"/>
    </location>
</feature>
<accession>A0A919WE28</accession>
<comment type="caution">
    <text evidence="3">The sequence shown here is derived from an EMBL/GenBank/DDBJ whole genome shotgun (WGS) entry which is preliminary data.</text>
</comment>
<dbReference type="Proteomes" id="UP000682111">
    <property type="component" value="Unassembled WGS sequence"/>
</dbReference>
<dbReference type="AlphaFoldDB" id="A0A919WE28"/>
<gene>
    <name evidence="3" type="ORF">J27TS8_00550</name>
</gene>
<dbReference type="RefSeq" id="WP_095312706.1">
    <property type="nucleotide sequence ID" value="NZ_BORC01000001.1"/>
</dbReference>
<keyword evidence="1" id="KW-0732">Signal</keyword>
<organism evidence="3 4">
    <name type="scientific">Robertmurraya siralis</name>
    <dbReference type="NCBI Taxonomy" id="77777"/>
    <lineage>
        <taxon>Bacteria</taxon>
        <taxon>Bacillati</taxon>
        <taxon>Bacillota</taxon>
        <taxon>Bacilli</taxon>
        <taxon>Bacillales</taxon>
        <taxon>Bacillaceae</taxon>
        <taxon>Robertmurraya</taxon>
    </lineage>
</organism>
<evidence type="ECO:0000313" key="3">
    <source>
        <dbReference type="EMBL" id="GIN60062.1"/>
    </source>
</evidence>
<evidence type="ECO:0000313" key="4">
    <source>
        <dbReference type="Proteomes" id="UP000682111"/>
    </source>
</evidence>
<protein>
    <recommendedName>
        <fullName evidence="2">YhfM-like domain-containing protein</fullName>
    </recommendedName>
</protein>
<dbReference type="OrthoDB" id="2738838at2"/>
<feature type="chain" id="PRO_5037203326" description="YhfM-like domain-containing protein" evidence="1">
    <location>
        <begin position="22"/>
        <end position="134"/>
    </location>
</feature>
<dbReference type="EMBL" id="BORC01000001">
    <property type="protein sequence ID" value="GIN60062.1"/>
    <property type="molecule type" value="Genomic_DNA"/>
</dbReference>